<evidence type="ECO:0000313" key="2">
    <source>
        <dbReference type="Proteomes" id="UP000249458"/>
    </source>
</evidence>
<dbReference type="Proteomes" id="UP000249458">
    <property type="component" value="Unassembled WGS sequence"/>
</dbReference>
<protein>
    <submittedName>
        <fullName evidence="1">Uncharacterized protein</fullName>
    </submittedName>
</protein>
<name>A0A364LML1_9GAMM</name>
<accession>A0A364LML1</accession>
<evidence type="ECO:0000313" key="1">
    <source>
        <dbReference type="EMBL" id="RAP38099.1"/>
    </source>
</evidence>
<dbReference type="EMBL" id="MVJN01000002">
    <property type="protein sequence ID" value="RAP38099.1"/>
    <property type="molecule type" value="Genomic_DNA"/>
</dbReference>
<organism evidence="1 2">
    <name type="scientific">Legionella quinlivanii</name>
    <dbReference type="NCBI Taxonomy" id="45073"/>
    <lineage>
        <taxon>Bacteria</taxon>
        <taxon>Pseudomonadati</taxon>
        <taxon>Pseudomonadota</taxon>
        <taxon>Gammaproteobacteria</taxon>
        <taxon>Legionellales</taxon>
        <taxon>Legionellaceae</taxon>
        <taxon>Legionella</taxon>
    </lineage>
</organism>
<dbReference type="AlphaFoldDB" id="A0A364LML1"/>
<sequence length="869" mass="100506">MNTLELKLSELIDSDEKKWNQFLVQLKLDKHWQKMSLIGFTEMNRAVEHRLETLFFILFNYSKILFIQMNKVFFNSLPGELKKKYAAHIILTQEQSPRFMNPDEVIGDYNNDNKGVFIRQVTPSRFMREDWLSITTDGPKTRLLSATFVLNDVPIALIGQVPSDCNKAWKYIGGVVFSHRIKCHFAGKSDMSTDLYYLKRIGSYTYTLNQDMLTPDGEIDYAKLYELNHSLKQYTAKVKKNVPELRNKILEQRERIKSSHTTYKTTSGKVKENLEKRSVTEFGVLINNEALLAAQMEDITGVLLNTRSHASIMDALEMQGFLARQGIHVGLFSYDPKHRPALIALSREEVMETSEFKNANDHYNFSQIDLPTGYIESMGAKTTSYVFYSCYIAQSYQEYFANLNPILDSAGTRLSFNITASDLLAFHREQFETISKLAKLTQDFGWLQTHNRLIPGSTCLRIFSYSDDDQFVQTFIKRFFKHQNYLLLIEKDHFFYQIEVSAAEALKILSKNILQSPAYYMSVMNASEEQILRAQAIQNMLNSIEVPAVIPWESLPFIEVNQQGIFINLAFFYNLYTKMEGSTLLQDYYEYYRAIADRLEKINIPLPLSTSQFYRYPIIDIDDPNAHKKYLESRLSAVRASKSSLIDENLIQEQINTILQAMQKKYACTLHKTDPGDYFLRFSDEVPAEEIYRLQVKLRLDGEVVPPVVDEETCITQSSGMFYLRSIMSFSEHTASLINDLELKKQEYIKQYHQKPGSDTSQSPYLHPEPSADLITFFASPFKLNQAMISTMQDSEGMVSKEHLRKWQPCEAGEPFTESHAKAILYLINEKKHSPEQAIMQTSYLNESEVDKKFLMDESEFLDGFVDYI</sequence>
<reference evidence="1 2" key="1">
    <citation type="submission" date="2017-02" db="EMBL/GenBank/DDBJ databases">
        <title>Legionella quilivanii strain from human: case report and whole genome sequencing analysis.</title>
        <authorList>
            <person name="Lalancette C."/>
            <person name="Leduc J.-M."/>
            <person name="Levesque S."/>
            <person name="Fournier E."/>
            <person name="Saoud J."/>
            <person name="Faucher S.P."/>
            <person name="Bernard K."/>
            <person name="Martineau C."/>
            <person name="Longtin J."/>
        </authorList>
    </citation>
    <scope>NUCLEOTIDE SEQUENCE [LARGE SCALE GENOMIC DNA]</scope>
    <source>
        <strain evidence="1 2">ID143958</strain>
    </source>
</reference>
<gene>
    <name evidence="1" type="ORF">B1207_03680</name>
</gene>
<proteinExistence type="predicted"/>
<comment type="caution">
    <text evidence="1">The sequence shown here is derived from an EMBL/GenBank/DDBJ whole genome shotgun (WGS) entry which is preliminary data.</text>
</comment>